<dbReference type="GO" id="GO:0044550">
    <property type="term" value="P:secondary metabolite biosynthetic process"/>
    <property type="evidence" value="ECO:0007669"/>
    <property type="project" value="TreeGrafter"/>
</dbReference>
<keyword evidence="2 9" id="KW-0963">Cytoplasm</keyword>
<dbReference type="HAMAP" id="MF_01815">
    <property type="entry name" value="FabH"/>
    <property type="match status" value="1"/>
</dbReference>
<keyword evidence="13" id="KW-1185">Reference proteome</keyword>
<evidence type="ECO:0000256" key="5">
    <source>
        <dbReference type="ARBA" id="ARBA00022832"/>
    </source>
</evidence>
<dbReference type="NCBIfam" id="NF006829">
    <property type="entry name" value="PRK09352.1"/>
    <property type="match status" value="1"/>
</dbReference>
<dbReference type="Pfam" id="PF08541">
    <property type="entry name" value="ACP_syn_III_C"/>
    <property type="match status" value="1"/>
</dbReference>
<dbReference type="PANTHER" id="PTHR34069">
    <property type="entry name" value="3-OXOACYL-[ACYL-CARRIER-PROTEIN] SYNTHASE 3"/>
    <property type="match status" value="1"/>
</dbReference>
<comment type="subunit">
    <text evidence="9">Homodimer.</text>
</comment>
<dbReference type="SUPFAM" id="SSF53901">
    <property type="entry name" value="Thiolase-like"/>
    <property type="match status" value="1"/>
</dbReference>
<keyword evidence="8 9" id="KW-0012">Acyltransferase</keyword>
<feature type="active site" evidence="9">
    <location>
        <position position="248"/>
    </location>
</feature>
<evidence type="ECO:0000256" key="9">
    <source>
        <dbReference type="HAMAP-Rule" id="MF_01815"/>
    </source>
</evidence>
<feature type="active site" evidence="9">
    <location>
        <position position="106"/>
    </location>
</feature>
<dbReference type="GO" id="GO:0006633">
    <property type="term" value="P:fatty acid biosynthetic process"/>
    <property type="evidence" value="ECO:0007669"/>
    <property type="project" value="UniProtKB-UniRule"/>
</dbReference>
<reference evidence="12" key="2">
    <citation type="submission" date="2020-09" db="EMBL/GenBank/DDBJ databases">
        <authorList>
            <person name="Sun Q."/>
            <person name="Ohkuma M."/>
        </authorList>
    </citation>
    <scope>NUCLEOTIDE SEQUENCE</scope>
    <source>
        <strain evidence="12">JCM 3131</strain>
    </source>
</reference>
<protein>
    <recommendedName>
        <fullName evidence="9">Beta-ketoacyl-[acyl-carrier-protein] synthase III</fullName>
        <shortName evidence="9">Beta-ketoacyl-ACP synthase III</shortName>
        <shortName evidence="9">KAS III</shortName>
        <ecNumber evidence="9">2.3.1.180</ecNumber>
    </recommendedName>
    <alternativeName>
        <fullName evidence="9">3-oxoacyl-[acyl-carrier-protein] synthase 3</fullName>
    </alternativeName>
    <alternativeName>
        <fullName evidence="9">3-oxoacyl-[acyl-carrier-protein] synthase III</fullName>
    </alternativeName>
</protein>
<dbReference type="InterPro" id="IPR013747">
    <property type="entry name" value="ACP_syn_III_C"/>
</dbReference>
<sequence length="329" mass="33557">MIGLGAWLPPRHVTNAEICSRLDTSDEWIRTRIGIAGRHAAEPGTATSDLAVEAGLLAMKSAGVEHVDAVVLATATPDHHIPGTAPTVAHGLGLPEVPAFDVTAGCSGFLYGTALAAGLLHAGTCRTVLVVGAEAMASAVDPDDRATAPIFGDGAGAAVLAAGRPDEPGALGPIAWGSDGSHAADLWIPDGGSRRPVHGTAEAGADRCIRMQGKEVFRHAVRRMCQAAQEAATAAGWVLRDVDRLVVHQANARISATVADTLGIPAERVPSNIDRVGNTSAASIPLLLAHAATGGDLIAGHRVLLAAFGGGFTWAATTLVWPDDVEALV</sequence>
<name>A0A918EVY2_9ACTN</name>
<dbReference type="AlphaFoldDB" id="A0A918EVY2"/>
<evidence type="ECO:0000256" key="3">
    <source>
        <dbReference type="ARBA" id="ARBA00022516"/>
    </source>
</evidence>
<feature type="active site" evidence="9">
    <location>
        <position position="278"/>
    </location>
</feature>
<dbReference type="GO" id="GO:0004315">
    <property type="term" value="F:3-oxoacyl-[acyl-carrier-protein] synthase activity"/>
    <property type="evidence" value="ECO:0007669"/>
    <property type="project" value="InterPro"/>
</dbReference>
<keyword evidence="7 9" id="KW-0275">Fatty acid biosynthesis</keyword>
<keyword evidence="4 9" id="KW-0808">Transferase</keyword>
<dbReference type="InterPro" id="IPR013751">
    <property type="entry name" value="ACP_syn_III_N"/>
</dbReference>
<keyword evidence="3 9" id="KW-0444">Lipid biosynthesis</keyword>
<evidence type="ECO:0000313" key="12">
    <source>
        <dbReference type="EMBL" id="GGQ75762.1"/>
    </source>
</evidence>
<feature type="domain" description="Beta-ketoacyl-[acyl-carrier-protein] synthase III N-terminal" evidence="11">
    <location>
        <begin position="100"/>
        <end position="180"/>
    </location>
</feature>
<evidence type="ECO:0000259" key="10">
    <source>
        <dbReference type="Pfam" id="PF08541"/>
    </source>
</evidence>
<accession>A0A918EVY2</accession>
<comment type="pathway">
    <text evidence="9">Lipid metabolism; fatty acid biosynthesis.</text>
</comment>
<dbReference type="GO" id="GO:0033818">
    <property type="term" value="F:beta-ketoacyl-acyl-carrier-protein synthase III activity"/>
    <property type="evidence" value="ECO:0007669"/>
    <property type="project" value="UniProtKB-UniRule"/>
</dbReference>
<dbReference type="InterPro" id="IPR004655">
    <property type="entry name" value="FabH"/>
</dbReference>
<dbReference type="Proteomes" id="UP000620156">
    <property type="component" value="Unassembled WGS sequence"/>
</dbReference>
<dbReference type="EC" id="2.3.1.180" evidence="9"/>
<comment type="domain">
    <text evidence="9">The last Arg residue of the ACP-binding site is essential for the weak association between ACP/AcpP and FabH.</text>
</comment>
<dbReference type="InterPro" id="IPR016039">
    <property type="entry name" value="Thiolase-like"/>
</dbReference>
<evidence type="ECO:0000256" key="4">
    <source>
        <dbReference type="ARBA" id="ARBA00022679"/>
    </source>
</evidence>
<gene>
    <name evidence="9 12" type="primary">fabH</name>
    <name evidence="12" type="ORF">GCM10010145_51790</name>
</gene>
<organism evidence="12 13">
    <name type="scientific">Streptomyces ruber</name>
    <dbReference type="NCBI Taxonomy" id="83378"/>
    <lineage>
        <taxon>Bacteria</taxon>
        <taxon>Bacillati</taxon>
        <taxon>Actinomycetota</taxon>
        <taxon>Actinomycetes</taxon>
        <taxon>Kitasatosporales</taxon>
        <taxon>Streptomycetaceae</taxon>
        <taxon>Streptomyces</taxon>
    </lineage>
</organism>
<evidence type="ECO:0000256" key="7">
    <source>
        <dbReference type="ARBA" id="ARBA00023160"/>
    </source>
</evidence>
<reference evidence="12" key="1">
    <citation type="journal article" date="2014" name="Int. J. Syst. Evol. Microbiol.">
        <title>Complete genome sequence of Corynebacterium casei LMG S-19264T (=DSM 44701T), isolated from a smear-ripened cheese.</title>
        <authorList>
            <consortium name="US DOE Joint Genome Institute (JGI-PGF)"/>
            <person name="Walter F."/>
            <person name="Albersmeier A."/>
            <person name="Kalinowski J."/>
            <person name="Ruckert C."/>
        </authorList>
    </citation>
    <scope>NUCLEOTIDE SEQUENCE</scope>
    <source>
        <strain evidence="12">JCM 3131</strain>
    </source>
</reference>
<dbReference type="NCBIfam" id="TIGR00747">
    <property type="entry name" value="fabH"/>
    <property type="match status" value="1"/>
</dbReference>
<evidence type="ECO:0000313" key="13">
    <source>
        <dbReference type="Proteomes" id="UP000620156"/>
    </source>
</evidence>
<dbReference type="Gene3D" id="3.40.47.10">
    <property type="match status" value="1"/>
</dbReference>
<keyword evidence="9" id="KW-0511">Multifunctional enzyme</keyword>
<evidence type="ECO:0000256" key="2">
    <source>
        <dbReference type="ARBA" id="ARBA00022490"/>
    </source>
</evidence>
<keyword evidence="6 9" id="KW-0443">Lipid metabolism</keyword>
<dbReference type="Pfam" id="PF08545">
    <property type="entry name" value="ACP_syn_III"/>
    <property type="match status" value="1"/>
</dbReference>
<dbReference type="EMBL" id="BMQK01000014">
    <property type="protein sequence ID" value="GGQ75762.1"/>
    <property type="molecule type" value="Genomic_DNA"/>
</dbReference>
<dbReference type="PANTHER" id="PTHR34069:SF2">
    <property type="entry name" value="BETA-KETOACYL-[ACYL-CARRIER-PROTEIN] SYNTHASE III"/>
    <property type="match status" value="1"/>
</dbReference>
<dbReference type="GO" id="GO:0005737">
    <property type="term" value="C:cytoplasm"/>
    <property type="evidence" value="ECO:0007669"/>
    <property type="project" value="UniProtKB-SubCell"/>
</dbReference>
<comment type="caution">
    <text evidence="12">The sequence shown here is derived from an EMBL/GenBank/DDBJ whole genome shotgun (WGS) entry which is preliminary data.</text>
</comment>
<comment type="catalytic activity">
    <reaction evidence="9">
        <text>malonyl-[ACP] + acetyl-CoA + H(+) = 3-oxobutanoyl-[ACP] + CO2 + CoA</text>
        <dbReference type="Rhea" id="RHEA:12080"/>
        <dbReference type="Rhea" id="RHEA-COMP:9623"/>
        <dbReference type="Rhea" id="RHEA-COMP:9625"/>
        <dbReference type="ChEBI" id="CHEBI:15378"/>
        <dbReference type="ChEBI" id="CHEBI:16526"/>
        <dbReference type="ChEBI" id="CHEBI:57287"/>
        <dbReference type="ChEBI" id="CHEBI:57288"/>
        <dbReference type="ChEBI" id="CHEBI:78449"/>
        <dbReference type="ChEBI" id="CHEBI:78450"/>
        <dbReference type="EC" id="2.3.1.180"/>
    </reaction>
</comment>
<proteinExistence type="inferred from homology"/>
<evidence type="ECO:0000259" key="11">
    <source>
        <dbReference type="Pfam" id="PF08545"/>
    </source>
</evidence>
<keyword evidence="5 9" id="KW-0276">Fatty acid metabolism</keyword>
<feature type="region of interest" description="ACP-binding" evidence="9">
    <location>
        <begin position="249"/>
        <end position="253"/>
    </location>
</feature>
<comment type="subcellular location">
    <subcellularLocation>
        <location evidence="9">Cytoplasm</location>
    </subcellularLocation>
</comment>
<dbReference type="CDD" id="cd00830">
    <property type="entry name" value="KAS_III"/>
    <property type="match status" value="1"/>
</dbReference>
<evidence type="ECO:0000256" key="6">
    <source>
        <dbReference type="ARBA" id="ARBA00023098"/>
    </source>
</evidence>
<comment type="function">
    <text evidence="9">Catalyzes the condensation reaction of fatty acid synthesis by the addition to an acyl acceptor of two carbons from malonyl-ACP. Catalyzes the first condensation reaction which initiates fatty acid synthesis and may therefore play a role in governing the total rate of fatty acid production. Possesses both acetoacetyl-ACP synthase and acetyl transacylase activities. Its substrate specificity determines the biosynthesis of branched-chain and/or straight-chain of fatty acids.</text>
</comment>
<feature type="domain" description="Beta-ketoacyl-[acyl-carrier-protein] synthase III C-terminal" evidence="10">
    <location>
        <begin position="234"/>
        <end position="321"/>
    </location>
</feature>
<evidence type="ECO:0000256" key="8">
    <source>
        <dbReference type="ARBA" id="ARBA00023315"/>
    </source>
</evidence>
<evidence type="ECO:0000256" key="1">
    <source>
        <dbReference type="ARBA" id="ARBA00008642"/>
    </source>
</evidence>
<comment type="similarity">
    <text evidence="1 9">Belongs to the thiolase-like superfamily. FabH family.</text>
</comment>